<reference evidence="2 3" key="1">
    <citation type="submission" date="2009-10" db="EMBL/GenBank/DDBJ databases">
        <authorList>
            <consortium name="Los Alamos National Laboratory (LANL)"/>
            <consortium name="National Microbial Pathogen Data Resource (NMPDR)"/>
            <person name="Saunders E.H."/>
            <person name="Munk A.C."/>
            <person name="Tapia R."/>
            <person name="Green L."/>
            <person name="Rogers Y."/>
            <person name="Detter J.C."/>
            <person name="Bruce D."/>
            <person name="Brettin T.S."/>
            <person name="Colwell R.R."/>
            <person name="Huq A."/>
            <person name="Grim C.J."/>
            <person name="Hasan N.A."/>
            <person name="Bartels D."/>
            <person name="Vonstein V."/>
        </authorList>
    </citation>
    <scope>NUCLEOTIDE SEQUENCE [LARGE SCALE GENOMIC DNA]</scope>
    <source>
        <strain evidence="2 3">CIP 101886</strain>
    </source>
</reference>
<evidence type="ECO:0000256" key="1">
    <source>
        <dbReference type="SAM" id="MobiDB-lite"/>
    </source>
</evidence>
<evidence type="ECO:0000313" key="2">
    <source>
        <dbReference type="EMBL" id="EEY71816.1"/>
    </source>
</evidence>
<dbReference type="Proteomes" id="UP000003604">
    <property type="component" value="Unassembled WGS sequence"/>
</dbReference>
<name>D0I9V1_GRIHO</name>
<sequence>MHKALPLGKNGKSMHMEKNDHSGSLSVSSNIFMSGEMTYAIRFRQR</sequence>
<feature type="region of interest" description="Disordered" evidence="1">
    <location>
        <begin position="1"/>
        <end position="27"/>
    </location>
</feature>
<gene>
    <name evidence="2" type="ORF">VHA_002238</name>
</gene>
<keyword evidence="3" id="KW-1185">Reference proteome</keyword>
<protein>
    <submittedName>
        <fullName evidence="2">Uncharacterized protein</fullName>
    </submittedName>
</protein>
<dbReference type="EMBL" id="ADAQ01000012">
    <property type="protein sequence ID" value="EEY71816.1"/>
    <property type="molecule type" value="Genomic_DNA"/>
</dbReference>
<accession>D0I9V1</accession>
<dbReference type="AlphaFoldDB" id="D0I9V1"/>
<comment type="caution">
    <text evidence="2">The sequence shown here is derived from an EMBL/GenBank/DDBJ whole genome shotgun (WGS) entry which is preliminary data.</text>
</comment>
<proteinExistence type="predicted"/>
<evidence type="ECO:0000313" key="3">
    <source>
        <dbReference type="Proteomes" id="UP000003604"/>
    </source>
</evidence>
<organism evidence="2 3">
    <name type="scientific">Grimontia hollisae CIP 101886</name>
    <dbReference type="NCBI Taxonomy" id="675812"/>
    <lineage>
        <taxon>Bacteria</taxon>
        <taxon>Pseudomonadati</taxon>
        <taxon>Pseudomonadota</taxon>
        <taxon>Gammaproteobacteria</taxon>
        <taxon>Vibrionales</taxon>
        <taxon>Vibrionaceae</taxon>
        <taxon>Grimontia</taxon>
    </lineage>
</organism>